<sequence>MIEPGASPVIPGSQAKHPRPILWLITLVAVGLSLFQLYSAGIQPLGLFYQRSIHLALVMMLAFLMFPVFGPHRKRGVIGGIIDVAFFAGAVITGGYLVLNLDEIFARAGFWSQTDIFIGCIATVTVLEASRRAVGLGMTIIGALAILYAFAGPRGELPWLSDFLPGIMGHRGYNLDRLVGQLYLGQEGIFGLPLGVAATYIFVFVLFGAFLESTGAGKFFIDLAYAATGRQRGGPAKAAVLASAGMGSISGSAIANVVTTGAFTIPLMKRLGYKPKQAGGIEAAASTGGQIMPPLMGAGAFLIAEYTSTPYLDVVKVSVLPAIMYFSTVYLFVHIIALKQGMQGMARSELPQMREVMREGWHFLLPLAVLVWLLVMNMSPMRVGFYAVVTMVAVAVLRYTVWFLFIAPQQGQRVTFASIREVVWAGFHKLIEGLELGARNAVAVSMACAVAGIIVGVVGLTGLGLKFSAMMLAFSGGNLVLALVMVLLASLILGMGLPVTASYIVLIVLVGPALTNEFGVPLLIAHLVVFWYSQDSNVTPPIALAGFAGAAVAGSKPMETGFQAWKFAKGLYLIPLFMVFNPEIILGGPVPLVIWNAIIALLALGAFAATLEGYLFTRMSWLPRVVTVPAIVAVFYPDMLAEIGGVAVMVLTLGGNWLAYRRESRAAPKPG</sequence>
<feature type="transmembrane region" description="Helical" evidence="2">
    <location>
        <begin position="319"/>
        <end position="338"/>
    </location>
</feature>
<feature type="transmembrane region" description="Helical" evidence="2">
    <location>
        <begin position="469"/>
        <end position="493"/>
    </location>
</feature>
<feature type="transmembrane region" description="Helical" evidence="2">
    <location>
        <begin position="133"/>
        <end position="151"/>
    </location>
</feature>
<feature type="transmembrane region" description="Helical" evidence="2">
    <location>
        <begin position="77"/>
        <end position="98"/>
    </location>
</feature>
<accession>A0ABV7LV75</accession>
<keyword evidence="2" id="KW-0812">Transmembrane</keyword>
<feature type="transmembrane region" description="Helical" evidence="2">
    <location>
        <begin position="441"/>
        <end position="463"/>
    </location>
</feature>
<feature type="transmembrane region" description="Helical" evidence="2">
    <location>
        <begin position="592"/>
        <end position="609"/>
    </location>
</feature>
<keyword evidence="5" id="KW-1185">Reference proteome</keyword>
<proteinExistence type="predicted"/>
<dbReference type="Pfam" id="PF06808">
    <property type="entry name" value="DctM"/>
    <property type="match status" value="1"/>
</dbReference>
<keyword evidence="2" id="KW-1133">Transmembrane helix</keyword>
<name>A0ABV7LV75_9GAMM</name>
<feature type="domain" description="TRAP C4-dicarboxylate transport system permease DctM subunit" evidence="3">
    <location>
        <begin position="122"/>
        <end position="583"/>
    </location>
</feature>
<dbReference type="NCBIfam" id="TIGR02123">
    <property type="entry name" value="TRAP_fused"/>
    <property type="match status" value="1"/>
</dbReference>
<dbReference type="PANTHER" id="PTHR43849:SF2">
    <property type="entry name" value="BLL3936 PROTEIN"/>
    <property type="match status" value="1"/>
</dbReference>
<keyword evidence="2" id="KW-0472">Membrane</keyword>
<dbReference type="RefSeq" id="WP_386776792.1">
    <property type="nucleotide sequence ID" value="NZ_JBHRUG010000048.1"/>
</dbReference>
<feature type="transmembrane region" description="Helical" evidence="2">
    <location>
        <begin position="238"/>
        <end position="265"/>
    </location>
</feature>
<reference evidence="5" key="1">
    <citation type="journal article" date="2019" name="Int. J. Syst. Evol. Microbiol.">
        <title>The Global Catalogue of Microorganisms (GCM) 10K type strain sequencing project: providing services to taxonomists for standard genome sequencing and annotation.</title>
        <authorList>
            <consortium name="The Broad Institute Genomics Platform"/>
            <consortium name="The Broad Institute Genome Sequencing Center for Infectious Disease"/>
            <person name="Wu L."/>
            <person name="Ma J."/>
        </authorList>
    </citation>
    <scope>NUCLEOTIDE SEQUENCE [LARGE SCALE GENOMIC DNA]</scope>
    <source>
        <strain evidence="5">CECT 7698</strain>
    </source>
</reference>
<feature type="transmembrane region" description="Helical" evidence="2">
    <location>
        <begin position="104"/>
        <end position="126"/>
    </location>
</feature>
<dbReference type="PANTHER" id="PTHR43849">
    <property type="entry name" value="BLL3936 PROTEIN"/>
    <property type="match status" value="1"/>
</dbReference>
<dbReference type="EMBL" id="JBHRUG010000048">
    <property type="protein sequence ID" value="MFC3286026.1"/>
    <property type="molecule type" value="Genomic_DNA"/>
</dbReference>
<feature type="transmembrane region" description="Helical" evidence="2">
    <location>
        <begin position="359"/>
        <end position="378"/>
    </location>
</feature>
<evidence type="ECO:0000313" key="4">
    <source>
        <dbReference type="EMBL" id="MFC3286026.1"/>
    </source>
</evidence>
<keyword evidence="1" id="KW-1003">Cell membrane</keyword>
<keyword evidence="1" id="KW-0997">Cell inner membrane</keyword>
<feature type="transmembrane region" description="Helical" evidence="2">
    <location>
        <begin position="21"/>
        <end position="40"/>
    </location>
</feature>
<evidence type="ECO:0000313" key="5">
    <source>
        <dbReference type="Proteomes" id="UP001595579"/>
    </source>
</evidence>
<feature type="transmembrane region" description="Helical" evidence="2">
    <location>
        <begin position="505"/>
        <end position="532"/>
    </location>
</feature>
<evidence type="ECO:0000256" key="2">
    <source>
        <dbReference type="SAM" id="Phobius"/>
    </source>
</evidence>
<dbReference type="Proteomes" id="UP001595579">
    <property type="component" value="Unassembled WGS sequence"/>
</dbReference>
<comment type="function">
    <text evidence="1">Part of the tripartite ATP-independent periplasmic (TRAP) transport system.</text>
</comment>
<comment type="subcellular location">
    <subcellularLocation>
        <location evidence="1">Cell inner membrane</location>
        <topology evidence="1">Multi-pass membrane protein</topology>
    </subcellularLocation>
</comment>
<feature type="transmembrane region" description="Helical" evidence="2">
    <location>
        <begin position="189"/>
        <end position="211"/>
    </location>
</feature>
<evidence type="ECO:0000259" key="3">
    <source>
        <dbReference type="Pfam" id="PF06808"/>
    </source>
</evidence>
<gene>
    <name evidence="4" type="ORF">ACFOEV_20715</name>
</gene>
<evidence type="ECO:0000256" key="1">
    <source>
        <dbReference type="RuleBase" id="RU369079"/>
    </source>
</evidence>
<dbReference type="InterPro" id="IPR010656">
    <property type="entry name" value="DctM"/>
</dbReference>
<feature type="transmembrane region" description="Helical" evidence="2">
    <location>
        <begin position="567"/>
        <end position="586"/>
    </location>
</feature>
<comment type="caution">
    <text evidence="4">The sequence shown here is derived from an EMBL/GenBank/DDBJ whole genome shotgun (WGS) entry which is preliminary data.</text>
</comment>
<dbReference type="InterPro" id="IPR011853">
    <property type="entry name" value="TRAP_DctM-Dct_fused"/>
</dbReference>
<feature type="transmembrane region" description="Helical" evidence="2">
    <location>
        <begin position="384"/>
        <end position="406"/>
    </location>
</feature>
<organism evidence="4 5">
    <name type="scientific">Litchfieldella rifensis</name>
    <dbReference type="NCBI Taxonomy" id="762643"/>
    <lineage>
        <taxon>Bacteria</taxon>
        <taxon>Pseudomonadati</taxon>
        <taxon>Pseudomonadota</taxon>
        <taxon>Gammaproteobacteria</taxon>
        <taxon>Oceanospirillales</taxon>
        <taxon>Halomonadaceae</taxon>
        <taxon>Litchfieldella</taxon>
    </lineage>
</organism>
<protein>
    <submittedName>
        <fullName evidence="4">TRAP transporter permease</fullName>
    </submittedName>
</protein>
<keyword evidence="1" id="KW-0813">Transport</keyword>
<feature type="transmembrane region" description="Helical" evidence="2">
    <location>
        <begin position="538"/>
        <end position="555"/>
    </location>
</feature>
<feature type="transmembrane region" description="Helical" evidence="2">
    <location>
        <begin position="52"/>
        <end position="70"/>
    </location>
</feature>